<dbReference type="EMBL" id="ML994620">
    <property type="protein sequence ID" value="KAF2189867.1"/>
    <property type="molecule type" value="Genomic_DNA"/>
</dbReference>
<dbReference type="AlphaFoldDB" id="A0A6A6ECY5"/>
<accession>A0A6A6ECY5</accession>
<evidence type="ECO:0000313" key="1">
    <source>
        <dbReference type="EMBL" id="KAF2189867.1"/>
    </source>
</evidence>
<organism evidence="1 2">
    <name type="scientific">Zopfia rhizophila CBS 207.26</name>
    <dbReference type="NCBI Taxonomy" id="1314779"/>
    <lineage>
        <taxon>Eukaryota</taxon>
        <taxon>Fungi</taxon>
        <taxon>Dikarya</taxon>
        <taxon>Ascomycota</taxon>
        <taxon>Pezizomycotina</taxon>
        <taxon>Dothideomycetes</taxon>
        <taxon>Dothideomycetes incertae sedis</taxon>
        <taxon>Zopfiaceae</taxon>
        <taxon>Zopfia</taxon>
    </lineage>
</organism>
<evidence type="ECO:0000313" key="2">
    <source>
        <dbReference type="Proteomes" id="UP000800200"/>
    </source>
</evidence>
<reference evidence="1" key="1">
    <citation type="journal article" date="2020" name="Stud. Mycol.">
        <title>101 Dothideomycetes genomes: a test case for predicting lifestyles and emergence of pathogens.</title>
        <authorList>
            <person name="Haridas S."/>
            <person name="Albert R."/>
            <person name="Binder M."/>
            <person name="Bloem J."/>
            <person name="Labutti K."/>
            <person name="Salamov A."/>
            <person name="Andreopoulos B."/>
            <person name="Baker S."/>
            <person name="Barry K."/>
            <person name="Bills G."/>
            <person name="Bluhm B."/>
            <person name="Cannon C."/>
            <person name="Castanera R."/>
            <person name="Culley D."/>
            <person name="Daum C."/>
            <person name="Ezra D."/>
            <person name="Gonzalez J."/>
            <person name="Henrissat B."/>
            <person name="Kuo A."/>
            <person name="Liang C."/>
            <person name="Lipzen A."/>
            <person name="Lutzoni F."/>
            <person name="Magnuson J."/>
            <person name="Mondo S."/>
            <person name="Nolan M."/>
            <person name="Ohm R."/>
            <person name="Pangilinan J."/>
            <person name="Park H.-J."/>
            <person name="Ramirez L."/>
            <person name="Alfaro M."/>
            <person name="Sun H."/>
            <person name="Tritt A."/>
            <person name="Yoshinaga Y."/>
            <person name="Zwiers L.-H."/>
            <person name="Turgeon B."/>
            <person name="Goodwin S."/>
            <person name="Spatafora J."/>
            <person name="Crous P."/>
            <person name="Grigoriev I."/>
        </authorList>
    </citation>
    <scope>NUCLEOTIDE SEQUENCE</scope>
    <source>
        <strain evidence="1">CBS 207.26</strain>
    </source>
</reference>
<dbReference type="Proteomes" id="UP000800200">
    <property type="component" value="Unassembled WGS sequence"/>
</dbReference>
<keyword evidence="2" id="KW-1185">Reference proteome</keyword>
<protein>
    <submittedName>
        <fullName evidence="1">Uncharacterized protein</fullName>
    </submittedName>
</protein>
<dbReference type="OrthoDB" id="4227485at2759"/>
<gene>
    <name evidence="1" type="ORF">K469DRAFT_701153</name>
</gene>
<dbReference type="InterPro" id="IPR022198">
    <property type="entry name" value="DUF3723"/>
</dbReference>
<sequence length="111" mass="12335">MINRRISFRGTARISLDSLSFTEGMSPQDGDLVAIEGCKRGGEKNHISALVCVKQLQDALSEADLKPDALMKRSNNGYFPALRFCKRDSLCVLQGHGWGLAKRDLLLIEDR</sequence>
<dbReference type="Pfam" id="PF12520">
    <property type="entry name" value="DUF3723"/>
    <property type="match status" value="1"/>
</dbReference>
<proteinExistence type="predicted"/>
<name>A0A6A6ECY5_9PEZI</name>